<evidence type="ECO:0000256" key="9">
    <source>
        <dbReference type="PROSITE-ProRule" id="PRU00470"/>
    </source>
</evidence>
<keyword evidence="4" id="KW-0862">Zinc</keyword>
<dbReference type="Pfam" id="PF03110">
    <property type="entry name" value="SBP"/>
    <property type="match status" value="1"/>
</dbReference>
<dbReference type="Gramene" id="Aco012823.1.mrna1">
    <property type="protein sequence ID" value="Aco012823.1.mrna1"/>
    <property type="gene ID" value="Aco012823.1.path1"/>
</dbReference>
<dbReference type="Proteomes" id="UP000092600">
    <property type="component" value="Unassembled WGS sequence"/>
</dbReference>
<dbReference type="Proteomes" id="UP000515123">
    <property type="component" value="Linkage group 3"/>
</dbReference>
<dbReference type="GO" id="GO:0003677">
    <property type="term" value="F:DNA binding"/>
    <property type="evidence" value="ECO:0007669"/>
    <property type="project" value="UniProtKB-KW"/>
</dbReference>
<keyword evidence="7" id="KW-0804">Transcription</keyword>
<evidence type="ECO:0000256" key="8">
    <source>
        <dbReference type="ARBA" id="ARBA00023242"/>
    </source>
</evidence>
<feature type="compositionally biased region" description="Low complexity" evidence="10">
    <location>
        <begin position="210"/>
        <end position="239"/>
    </location>
</feature>
<proteinExistence type="predicted"/>
<sequence>MMMDYEWGNPASAAAAMLLFGEESGADTGQDQRAVFDHYGVHGLNTIGISDYFPQPPQPLTAAALFSPSSSSSSSCHPRYGLALPPAPTRIGLNLGVRTYFSSASPEDELAAAAGNPPRACRRRTRTARCQAEGCGADLTHAKHYHRRHKVCEFHSKASIVITAGLSQRFCQQCSRFHVLAEFDQGKRSCRKRLADHNRRRRKSQDLSTAPISSQANNNAPNIANTNSSGSSGITTSHSPAKPETALFNNNNNNNNNSSTNNNNDINNDNNNNDDDDDDGGQINNRNSAFSAFIGCNPEGDSSASHVSSTLAPPVAQVALGLGRSSGIVTPVANAIMGLSATSSTGTTSPTSMSFLPHLGEQRFSSWVAPTRAAEDDSCIRGIYQSK</sequence>
<evidence type="ECO:0000256" key="1">
    <source>
        <dbReference type="ARBA" id="ARBA00004123"/>
    </source>
</evidence>
<keyword evidence="3 9" id="KW-0863">Zinc-finger</keyword>
<reference evidence="15" key="2">
    <citation type="submission" date="2025-04" db="UniProtKB">
        <authorList>
            <consortium name="RefSeq"/>
        </authorList>
    </citation>
    <scope>IDENTIFICATION</scope>
    <source>
        <tissue evidence="15">Leaf</tissue>
    </source>
</reference>
<keyword evidence="6" id="KW-0238">DNA-binding</keyword>
<dbReference type="GeneID" id="109708104"/>
<evidence type="ECO:0000256" key="2">
    <source>
        <dbReference type="ARBA" id="ARBA00022723"/>
    </source>
</evidence>
<protein>
    <submittedName>
        <fullName evidence="12 15">Squamosa promoter-binding-like protein 8</fullName>
    </submittedName>
</protein>
<gene>
    <name evidence="15" type="primary">LOC109708104</name>
    <name evidence="12" type="ORF">ACMD2_21911</name>
</gene>
<evidence type="ECO:0000313" key="13">
    <source>
        <dbReference type="Proteomes" id="UP000092600"/>
    </source>
</evidence>
<feature type="region of interest" description="Disordered" evidence="10">
    <location>
        <begin position="194"/>
        <end position="286"/>
    </location>
</feature>
<keyword evidence="8" id="KW-0539">Nucleus</keyword>
<dbReference type="GO" id="GO:0008270">
    <property type="term" value="F:zinc ion binding"/>
    <property type="evidence" value="ECO:0007669"/>
    <property type="project" value="UniProtKB-KW"/>
</dbReference>
<dbReference type="PROSITE" id="PS51141">
    <property type="entry name" value="ZF_SBP"/>
    <property type="match status" value="1"/>
</dbReference>
<dbReference type="OrthoDB" id="514967at2759"/>
<dbReference type="GO" id="GO:0005634">
    <property type="term" value="C:nucleus"/>
    <property type="evidence" value="ECO:0007669"/>
    <property type="project" value="UniProtKB-SubCell"/>
</dbReference>
<evidence type="ECO:0000259" key="11">
    <source>
        <dbReference type="PROSITE" id="PS51141"/>
    </source>
</evidence>
<keyword evidence="5" id="KW-0805">Transcription regulation</keyword>
<reference evidence="12 13" key="1">
    <citation type="journal article" date="2016" name="DNA Res.">
        <title>The draft genome of MD-2 pineapple using hybrid error correction of long reads.</title>
        <authorList>
            <person name="Redwan R.M."/>
            <person name="Saidin A."/>
            <person name="Kumar S.V."/>
        </authorList>
    </citation>
    <scope>NUCLEOTIDE SEQUENCE [LARGE SCALE GENOMIC DNA]</scope>
    <source>
        <strain evidence="13">cv. MD2</strain>
        <tissue evidence="12">Leaf</tissue>
    </source>
</reference>
<dbReference type="FunFam" id="4.10.1100.10:FF:000001">
    <property type="entry name" value="Squamosa promoter-binding-like protein 14"/>
    <property type="match status" value="1"/>
</dbReference>
<feature type="domain" description="SBP-type" evidence="11">
    <location>
        <begin position="127"/>
        <end position="204"/>
    </location>
</feature>
<organism evidence="12 13">
    <name type="scientific">Ananas comosus</name>
    <name type="common">Pineapple</name>
    <name type="synonym">Ananas ananas</name>
    <dbReference type="NCBI Taxonomy" id="4615"/>
    <lineage>
        <taxon>Eukaryota</taxon>
        <taxon>Viridiplantae</taxon>
        <taxon>Streptophyta</taxon>
        <taxon>Embryophyta</taxon>
        <taxon>Tracheophyta</taxon>
        <taxon>Spermatophyta</taxon>
        <taxon>Magnoliopsida</taxon>
        <taxon>Liliopsida</taxon>
        <taxon>Poales</taxon>
        <taxon>Bromeliaceae</taxon>
        <taxon>Bromelioideae</taxon>
        <taxon>Ananas</taxon>
    </lineage>
</organism>
<name>A0A199V997_ANACO</name>
<dbReference type="InterPro" id="IPR036893">
    <property type="entry name" value="SBP_sf"/>
</dbReference>
<dbReference type="STRING" id="4615.A0A199V997"/>
<dbReference type="Gene3D" id="4.10.1100.10">
    <property type="entry name" value="Transcription factor, SBP-box domain"/>
    <property type="match status" value="1"/>
</dbReference>
<dbReference type="PANTHER" id="PTHR31251:SF169">
    <property type="entry name" value="SQUAMOSA PROMOTER-BINDING-LIKE PROTEIN 8"/>
    <property type="match status" value="1"/>
</dbReference>
<keyword evidence="2" id="KW-0479">Metal-binding</keyword>
<dbReference type="EMBL" id="LSRQ01002638">
    <property type="protein sequence ID" value="OAY73654.1"/>
    <property type="molecule type" value="Genomic_DNA"/>
</dbReference>
<evidence type="ECO:0000256" key="4">
    <source>
        <dbReference type="ARBA" id="ARBA00022833"/>
    </source>
</evidence>
<dbReference type="RefSeq" id="XP_020085290.1">
    <property type="nucleotide sequence ID" value="XM_020229701.1"/>
</dbReference>
<dbReference type="InterPro" id="IPR004333">
    <property type="entry name" value="SBP_dom"/>
</dbReference>
<evidence type="ECO:0000256" key="5">
    <source>
        <dbReference type="ARBA" id="ARBA00023015"/>
    </source>
</evidence>
<evidence type="ECO:0000256" key="10">
    <source>
        <dbReference type="SAM" id="MobiDB-lite"/>
    </source>
</evidence>
<evidence type="ECO:0000256" key="3">
    <source>
        <dbReference type="ARBA" id="ARBA00022771"/>
    </source>
</evidence>
<dbReference type="InterPro" id="IPR044817">
    <property type="entry name" value="SBP-like"/>
</dbReference>
<feature type="compositionally biased region" description="Low complexity" evidence="10">
    <location>
        <begin position="249"/>
        <end position="271"/>
    </location>
</feature>
<dbReference type="AlphaFoldDB" id="A0A199V997"/>
<evidence type="ECO:0000256" key="6">
    <source>
        <dbReference type="ARBA" id="ARBA00023125"/>
    </source>
</evidence>
<evidence type="ECO:0000313" key="14">
    <source>
        <dbReference type="Proteomes" id="UP000515123"/>
    </source>
</evidence>
<evidence type="ECO:0000313" key="15">
    <source>
        <dbReference type="RefSeq" id="XP_020085290.1"/>
    </source>
</evidence>
<dbReference type="SUPFAM" id="SSF103612">
    <property type="entry name" value="SBT domain"/>
    <property type="match status" value="1"/>
</dbReference>
<accession>A0A199V997</accession>
<keyword evidence="14" id="KW-1185">Reference proteome</keyword>
<evidence type="ECO:0000313" key="12">
    <source>
        <dbReference type="EMBL" id="OAY73654.1"/>
    </source>
</evidence>
<evidence type="ECO:0000256" key="7">
    <source>
        <dbReference type="ARBA" id="ARBA00023163"/>
    </source>
</evidence>
<dbReference type="PANTHER" id="PTHR31251">
    <property type="entry name" value="SQUAMOSA PROMOTER-BINDING-LIKE PROTEIN 4"/>
    <property type="match status" value="1"/>
</dbReference>
<comment type="subcellular location">
    <subcellularLocation>
        <location evidence="1">Nucleus</location>
    </subcellularLocation>
</comment>